<feature type="active site" description="Nucleophile" evidence="2">
    <location>
        <position position="39"/>
    </location>
</feature>
<dbReference type="AlphaFoldDB" id="V4HXU3"/>
<evidence type="ECO:0000256" key="2">
    <source>
        <dbReference type="PROSITE-ProRule" id="PRU01161"/>
    </source>
</evidence>
<dbReference type="PROSITE" id="PS51635">
    <property type="entry name" value="PNPLA"/>
    <property type="match status" value="1"/>
</dbReference>
<feature type="active site" description="Proton acceptor" evidence="2">
    <location>
        <position position="353"/>
    </location>
</feature>
<dbReference type="GO" id="GO:0016787">
    <property type="term" value="F:hydrolase activity"/>
    <property type="evidence" value="ECO:0007669"/>
    <property type="project" value="UniProtKB-UniRule"/>
</dbReference>
<dbReference type="PANTHER" id="PTHR46394:SF1">
    <property type="entry name" value="PNPLA DOMAIN-CONTAINING PROTEIN"/>
    <property type="match status" value="1"/>
</dbReference>
<reference evidence="4 5" key="1">
    <citation type="submission" date="2013-07" db="EMBL/GenBank/DDBJ databases">
        <title>Draft genome sequence of Pseudoalteromonas luteoviolacea 2ta16.</title>
        <authorList>
            <person name="Allen E.E."/>
            <person name="Azam F."/>
            <person name="Podell S."/>
        </authorList>
    </citation>
    <scope>NUCLEOTIDE SEQUENCE [LARGE SCALE GENOMIC DNA]</scope>
    <source>
        <strain evidence="4 5">2ta16</strain>
    </source>
</reference>
<proteinExistence type="predicted"/>
<organism evidence="4 5">
    <name type="scientific">Pseudoalteromonas luteoviolacea (strain 2ta16)</name>
    <dbReference type="NCBI Taxonomy" id="1353533"/>
    <lineage>
        <taxon>Bacteria</taxon>
        <taxon>Pseudomonadati</taxon>
        <taxon>Pseudomonadota</taxon>
        <taxon>Gammaproteobacteria</taxon>
        <taxon>Alteromonadales</taxon>
        <taxon>Pseudoalteromonadaceae</taxon>
        <taxon>Pseudoalteromonas</taxon>
    </lineage>
</organism>
<dbReference type="RefSeq" id="WP_023398011.1">
    <property type="nucleotide sequence ID" value="NZ_AUSV01000013.1"/>
</dbReference>
<comment type="caution">
    <text evidence="4">The sequence shown here is derived from an EMBL/GenBank/DDBJ whole genome shotgun (WGS) entry which is preliminary data.</text>
</comment>
<feature type="short sequence motif" description="GXGXXG" evidence="2">
    <location>
        <begin position="11"/>
        <end position="16"/>
    </location>
</feature>
<gene>
    <name evidence="4" type="ORF">PL2TA16_00623</name>
</gene>
<keyword evidence="1 2" id="KW-0443">Lipid metabolism</keyword>
<evidence type="ECO:0000313" key="4">
    <source>
        <dbReference type="EMBL" id="ESP94623.1"/>
    </source>
</evidence>
<dbReference type="InterPro" id="IPR052580">
    <property type="entry name" value="Lipid_Hydrolase"/>
</dbReference>
<keyword evidence="2" id="KW-0442">Lipid degradation</keyword>
<feature type="short sequence motif" description="DGA/G" evidence="2">
    <location>
        <begin position="353"/>
        <end position="355"/>
    </location>
</feature>
<dbReference type="EMBL" id="AUSV01000013">
    <property type="protein sequence ID" value="ESP94623.1"/>
    <property type="molecule type" value="Genomic_DNA"/>
</dbReference>
<keyword evidence="2 4" id="KW-0378">Hydrolase</keyword>
<feature type="short sequence motif" description="GXSXG" evidence="2">
    <location>
        <begin position="37"/>
        <end position="41"/>
    </location>
</feature>
<dbReference type="Gene3D" id="3.40.1090.10">
    <property type="entry name" value="Cytosolic phospholipase A2 catalytic domain"/>
    <property type="match status" value="1"/>
</dbReference>
<dbReference type="PANTHER" id="PTHR46394">
    <property type="entry name" value="ANNEXIN"/>
    <property type="match status" value="1"/>
</dbReference>
<protein>
    <submittedName>
        <fullName evidence="4">Putative esterase of the alpha-beta hydrolase superfamily</fullName>
    </submittedName>
</protein>
<evidence type="ECO:0000313" key="5">
    <source>
        <dbReference type="Proteomes" id="UP000017820"/>
    </source>
</evidence>
<dbReference type="SUPFAM" id="SSF52151">
    <property type="entry name" value="FabD/lysophospholipase-like"/>
    <property type="match status" value="1"/>
</dbReference>
<dbReference type="InterPro" id="IPR016035">
    <property type="entry name" value="Acyl_Trfase/lysoPLipase"/>
</dbReference>
<evidence type="ECO:0000256" key="1">
    <source>
        <dbReference type="ARBA" id="ARBA00023098"/>
    </source>
</evidence>
<dbReference type="Proteomes" id="UP000017820">
    <property type="component" value="Unassembled WGS sequence"/>
</dbReference>
<name>V4HXU3_PSEL2</name>
<dbReference type="InterPro" id="IPR002641">
    <property type="entry name" value="PNPLA_dom"/>
</dbReference>
<dbReference type="PATRIC" id="fig|1353533.3.peg.1057"/>
<sequence length="559" mass="62521">MRDKVYGVFNGGGAKGAAFSGAVQAIDSEYDWAGVAGTSAGAITAGLLAAGYTGNELKDVVGNLDMIKLMDIAKLGDVQQGVTRWIDCLDVDLGTQLLLKVDPLMLCSEEEIAFKKKYHAIFNELREHQQSAIDLPIEVNMKTYWFTKIIANQIAKTVQGQFDIDEEALTENIHMLLFFKGTGYFDSQGGPGEKAVRVALRELILGLLRKKDLPEFILEKLENEGNEDNLLSSFLSLYYHGGLFEGKAFIHEMETLLQNKLRTKEDKDLNNPVTFGELPLELHVMAADISANRLVRFPEDLLDYGYQDNPEKEHYYMDFSVAEAIRASMSIPLVFQTVLLENPQTNELHQLVDGGMLSNFPVASFIDDNDDIPICGFKLGEESHLVARSQRILPFILAHVNTLTDAHDKFMEHYLRNKLVVNDISLTMQIDDPEVVQQKRIKLAEQKAELDKDIAVLDSVKNQLINKFNALSQGDSDAPLFNQHIDAIEQSINELQNKLDALLEKPVEDKQCGTLDFDLTEAQKARLHENGERAGEQALFNLKALFDSRKAKGSRVDIG</sequence>
<accession>V4HXU3</accession>
<dbReference type="Pfam" id="PF01734">
    <property type="entry name" value="Patatin"/>
    <property type="match status" value="2"/>
</dbReference>
<feature type="domain" description="PNPLA" evidence="3">
    <location>
        <begin position="7"/>
        <end position="366"/>
    </location>
</feature>
<evidence type="ECO:0000259" key="3">
    <source>
        <dbReference type="PROSITE" id="PS51635"/>
    </source>
</evidence>
<dbReference type="GO" id="GO:0016042">
    <property type="term" value="P:lipid catabolic process"/>
    <property type="evidence" value="ECO:0007669"/>
    <property type="project" value="UniProtKB-UniRule"/>
</dbReference>